<feature type="region of interest" description="Disordered" evidence="1">
    <location>
        <begin position="64"/>
        <end position="99"/>
    </location>
</feature>
<dbReference type="Proteomes" id="UP000017836">
    <property type="component" value="Unassembled WGS sequence"/>
</dbReference>
<feature type="compositionally biased region" description="Acidic residues" evidence="1">
    <location>
        <begin position="64"/>
        <end position="73"/>
    </location>
</feature>
<reference evidence="3" key="1">
    <citation type="journal article" date="2013" name="Science">
        <title>The Amborella genome and the evolution of flowering plants.</title>
        <authorList>
            <consortium name="Amborella Genome Project"/>
        </authorList>
    </citation>
    <scope>NUCLEOTIDE SEQUENCE [LARGE SCALE GENOMIC DNA]</scope>
</reference>
<accession>U5D5P5</accession>
<evidence type="ECO:0000313" key="3">
    <source>
        <dbReference type="Proteomes" id="UP000017836"/>
    </source>
</evidence>
<dbReference type="Gramene" id="ERN17769">
    <property type="protein sequence ID" value="ERN17769"/>
    <property type="gene ID" value="AMTR_s00047p00127280"/>
</dbReference>
<proteinExistence type="predicted"/>
<sequence>MDIEESRPAAKPFQDKPVTRWRELCIIIGDDIADGGGARTCAEANATRNVGFDGENVVGMDEEVNEQDDEVEEPLMPRTSVGKGAATFEARSTTKKGKKRKKTNVAHYWIEWVKDWERLWTNCVRKKGHISRVFMMHWARSQYLM</sequence>
<dbReference type="AlphaFoldDB" id="U5D5P5"/>
<dbReference type="HOGENOM" id="CLU_1789443_0_0_1"/>
<gene>
    <name evidence="2" type="ORF">AMTR_s00047p00127280</name>
</gene>
<dbReference type="EMBL" id="KI392311">
    <property type="protein sequence ID" value="ERN17769.1"/>
    <property type="molecule type" value="Genomic_DNA"/>
</dbReference>
<evidence type="ECO:0000256" key="1">
    <source>
        <dbReference type="SAM" id="MobiDB-lite"/>
    </source>
</evidence>
<name>U5D5P5_AMBTC</name>
<protein>
    <submittedName>
        <fullName evidence="2">Uncharacterized protein</fullName>
    </submittedName>
</protein>
<keyword evidence="3" id="KW-1185">Reference proteome</keyword>
<evidence type="ECO:0000313" key="2">
    <source>
        <dbReference type="EMBL" id="ERN17769.1"/>
    </source>
</evidence>
<organism evidence="2 3">
    <name type="scientific">Amborella trichopoda</name>
    <dbReference type="NCBI Taxonomy" id="13333"/>
    <lineage>
        <taxon>Eukaryota</taxon>
        <taxon>Viridiplantae</taxon>
        <taxon>Streptophyta</taxon>
        <taxon>Embryophyta</taxon>
        <taxon>Tracheophyta</taxon>
        <taxon>Spermatophyta</taxon>
        <taxon>Magnoliopsida</taxon>
        <taxon>Amborellales</taxon>
        <taxon>Amborellaceae</taxon>
        <taxon>Amborella</taxon>
    </lineage>
</organism>